<evidence type="ECO:0000259" key="1">
    <source>
        <dbReference type="Pfam" id="PF14285"/>
    </source>
</evidence>
<evidence type="ECO:0000313" key="5">
    <source>
        <dbReference type="Proteomes" id="UP000515909"/>
    </source>
</evidence>
<protein>
    <submittedName>
        <fullName evidence="3">DUF4367 domain-containing protein</fullName>
    </submittedName>
</protein>
<dbReference type="EMBL" id="CP060286">
    <property type="protein sequence ID" value="QNK41892.1"/>
    <property type="molecule type" value="Genomic_DNA"/>
</dbReference>
<dbReference type="InterPro" id="IPR025377">
    <property type="entry name" value="DUF4367"/>
</dbReference>
<evidence type="ECO:0000313" key="3">
    <source>
        <dbReference type="EMBL" id="QNK41892.1"/>
    </source>
</evidence>
<dbReference type="OrthoDB" id="2544256at2"/>
<dbReference type="Proteomes" id="UP000469440">
    <property type="component" value="Unassembled WGS sequence"/>
</dbReference>
<organism evidence="2 4">
    <name type="scientific">Caproicibacter fermentans</name>
    <dbReference type="NCBI Taxonomy" id="2576756"/>
    <lineage>
        <taxon>Bacteria</taxon>
        <taxon>Bacillati</taxon>
        <taxon>Bacillota</taxon>
        <taxon>Clostridia</taxon>
        <taxon>Eubacteriales</taxon>
        <taxon>Acutalibacteraceae</taxon>
        <taxon>Caproicibacter</taxon>
    </lineage>
</organism>
<dbReference type="AlphaFoldDB" id="A0A6N8HZX3"/>
<dbReference type="KEGG" id="cfem:HCR03_06555"/>
<evidence type="ECO:0000313" key="4">
    <source>
        <dbReference type="Proteomes" id="UP000469440"/>
    </source>
</evidence>
<reference evidence="2 4" key="1">
    <citation type="submission" date="2019-09" db="EMBL/GenBank/DDBJ databases">
        <title>Genome sequence of Clostridium sp. EA1.</title>
        <authorList>
            <person name="Poehlein A."/>
            <person name="Bengelsdorf F.R."/>
            <person name="Daniel R."/>
        </authorList>
    </citation>
    <scope>NUCLEOTIDE SEQUENCE [LARGE SCALE GENOMIC DNA]</scope>
    <source>
        <strain evidence="2 4">EA1</strain>
    </source>
</reference>
<accession>A0A6N8HZX3</accession>
<sequence length="269" mass="29438">MKNIYDLLNDVQEGTEGYENPKLNRFEKNKMKNGFRRAAGFSASRSRTRWTAAAACLVCLIGFSQTAFAKTAVSGILQTINLGHNIVYQEDPNAEPSNPEIYDKNGNLITSMPEGKSVDIYDKSGKKLGTISNGDQSDNRVTEKDLSKATAQLSFQPLLPAAMPSGYSFDCAKLYSDENGKISGDYIDLYYKNGKKQIFVQERSNTPENGTATAGTNVKQLKINGHDAALVDGGSIEWEAGKASVFIATQKNISEQDLISFAESFQQSK</sequence>
<evidence type="ECO:0000313" key="2">
    <source>
        <dbReference type="EMBL" id="MVB11302.1"/>
    </source>
</evidence>
<dbReference type="Pfam" id="PF14285">
    <property type="entry name" value="DUF4367"/>
    <property type="match status" value="1"/>
</dbReference>
<gene>
    <name evidence="2" type="ORF">CAFE_20120</name>
    <name evidence="3" type="ORF">HCR03_06555</name>
</gene>
<dbReference type="EMBL" id="VWXL01000053">
    <property type="protein sequence ID" value="MVB11302.1"/>
    <property type="molecule type" value="Genomic_DNA"/>
</dbReference>
<accession>A0A7G8TE51</accession>
<name>A0A6N8HZX3_9FIRM</name>
<keyword evidence="4" id="KW-1185">Reference proteome</keyword>
<dbReference type="Proteomes" id="UP000515909">
    <property type="component" value="Chromosome"/>
</dbReference>
<reference evidence="3 5" key="2">
    <citation type="submission" date="2020-08" db="EMBL/GenBank/DDBJ databases">
        <title>The isolate Caproiciproducens sp. 7D4C2 produces n-caproate at mildly acidic conditions from hexoses: genome and rBOX comparison with related strains and chain-elongating bacteria.</title>
        <authorList>
            <person name="Esquivel-Elizondo S."/>
            <person name="Bagci C."/>
            <person name="Temovska M."/>
            <person name="Jeon B.S."/>
            <person name="Bessarab I."/>
            <person name="Williams R.B.H."/>
            <person name="Huson D.H."/>
            <person name="Angenent L.T."/>
        </authorList>
    </citation>
    <scope>NUCLEOTIDE SEQUENCE [LARGE SCALE GENOMIC DNA]</scope>
    <source>
        <strain evidence="3 5">7D4C2</strain>
    </source>
</reference>
<proteinExistence type="predicted"/>
<dbReference type="RefSeq" id="WP_156990572.1">
    <property type="nucleotide sequence ID" value="NZ_CP060286.1"/>
</dbReference>
<feature type="domain" description="DUF4367" evidence="1">
    <location>
        <begin position="160"/>
        <end position="264"/>
    </location>
</feature>